<dbReference type="OrthoDB" id="7426224at2"/>
<dbReference type="Proteomes" id="UP000184932">
    <property type="component" value="Unassembled WGS sequence"/>
</dbReference>
<feature type="chain" id="PRO_5011980501" evidence="1">
    <location>
        <begin position="19"/>
        <end position="160"/>
    </location>
</feature>
<evidence type="ECO:0000313" key="2">
    <source>
        <dbReference type="EMBL" id="SIN82212.1"/>
    </source>
</evidence>
<evidence type="ECO:0000256" key="1">
    <source>
        <dbReference type="SAM" id="SignalP"/>
    </source>
</evidence>
<keyword evidence="3" id="KW-1185">Reference proteome</keyword>
<proteinExistence type="predicted"/>
<sequence>MIRPAAALLLLTAFPAGADCITATESFVACKMSGGSKELRACWGPGSVGYQFGPEGGEPDLVISVPLRDLNYIPWPGVGSSIWEEAIFLNADVQYTVWHRIDRKPEGDPPSAGVTVTRGDETLADLTCDPGTITANFEGLYEAKTAIGQCWRDFEWQDCQ</sequence>
<organism evidence="2 3">
    <name type="scientific">Vannielia litorea</name>
    <dbReference type="NCBI Taxonomy" id="1217970"/>
    <lineage>
        <taxon>Bacteria</taxon>
        <taxon>Pseudomonadati</taxon>
        <taxon>Pseudomonadota</taxon>
        <taxon>Alphaproteobacteria</taxon>
        <taxon>Rhodobacterales</taxon>
        <taxon>Paracoccaceae</taxon>
        <taxon>Vannielia</taxon>
    </lineage>
</organism>
<accession>A0A1N6EGQ1</accession>
<dbReference type="EMBL" id="FSRL01000001">
    <property type="protein sequence ID" value="SIN82212.1"/>
    <property type="molecule type" value="Genomic_DNA"/>
</dbReference>
<protein>
    <submittedName>
        <fullName evidence="2">Uncharacterized protein</fullName>
    </submittedName>
</protein>
<keyword evidence="1" id="KW-0732">Signal</keyword>
<evidence type="ECO:0000313" key="3">
    <source>
        <dbReference type="Proteomes" id="UP000184932"/>
    </source>
</evidence>
<name>A0A1N6EGQ1_9RHOB</name>
<feature type="signal peptide" evidence="1">
    <location>
        <begin position="1"/>
        <end position="18"/>
    </location>
</feature>
<dbReference type="RefSeq" id="WP_074254906.1">
    <property type="nucleotide sequence ID" value="NZ_FSRL01000001.1"/>
</dbReference>
<dbReference type="AlphaFoldDB" id="A0A1N6EGQ1"/>
<gene>
    <name evidence="2" type="ORF">SAMN05444002_0761</name>
</gene>
<dbReference type="STRING" id="1217970.SAMN05444002_0761"/>
<reference evidence="3" key="1">
    <citation type="submission" date="2016-11" db="EMBL/GenBank/DDBJ databases">
        <authorList>
            <person name="Varghese N."/>
            <person name="Submissions S."/>
        </authorList>
    </citation>
    <scope>NUCLEOTIDE SEQUENCE [LARGE SCALE GENOMIC DNA]</scope>
    <source>
        <strain evidence="3">DSM 29440</strain>
    </source>
</reference>